<dbReference type="Pfam" id="PF07804">
    <property type="entry name" value="HipA_C"/>
    <property type="match status" value="1"/>
</dbReference>
<dbReference type="InterPro" id="IPR052028">
    <property type="entry name" value="HipA_Ser/Thr_kinase"/>
</dbReference>
<dbReference type="RefSeq" id="WP_323253301.1">
    <property type="nucleotide sequence ID" value="NZ_JAYFUL010000061.1"/>
</dbReference>
<dbReference type="PANTHER" id="PTHR37419">
    <property type="entry name" value="SERINE/THREONINE-PROTEIN KINASE TOXIN HIPA"/>
    <property type="match status" value="1"/>
</dbReference>
<proteinExistence type="inferred from homology"/>
<evidence type="ECO:0000256" key="1">
    <source>
        <dbReference type="ARBA" id="ARBA00010164"/>
    </source>
</evidence>
<comment type="caution">
    <text evidence="5">The sequence shown here is derived from an EMBL/GenBank/DDBJ whole genome shotgun (WGS) entry which is preliminary data.</text>
</comment>
<dbReference type="EMBL" id="JAYFUL010000061">
    <property type="protein sequence ID" value="MEA5260619.1"/>
    <property type="molecule type" value="Genomic_DNA"/>
</dbReference>
<accession>A0ABU5QV97</accession>
<dbReference type="InterPro" id="IPR012893">
    <property type="entry name" value="HipA-like_C"/>
</dbReference>
<evidence type="ECO:0000256" key="2">
    <source>
        <dbReference type="ARBA" id="ARBA00022679"/>
    </source>
</evidence>
<sequence>MNKCLYCYQALADNERDFHPKCAKKLFGVGAVPEIAFGKEELQEMARQLIITSIAITGVQPKLSLDLEKIDTRHRRFTIVGLQGDYILKPSSDDYPQLPENEDLTMNLAALCDIKTAEHTLIRLISGELAYLTKRFDRKKGKKIHVEDLCQLTETLTEHKYRASMEKVGKTIKKFSTNAGLDVITFFEISVFCFLTGNADMHLKNFSLMSNEMGEIQLSPAYDLLSTKLAMPQDTEEMALTINGKRNRLKKTDFDTFAHTLGINEKVKENIYKKFSLKIPLMLAKINESFLDEKSKQLYQDLINNRAIVLR</sequence>
<keyword evidence="2" id="KW-0808">Transferase</keyword>
<gene>
    <name evidence="5" type="ORF">VB264_22670</name>
</gene>
<comment type="similarity">
    <text evidence="1">Belongs to the HipA Ser/Thr kinase family.</text>
</comment>
<evidence type="ECO:0000256" key="3">
    <source>
        <dbReference type="ARBA" id="ARBA00022777"/>
    </source>
</evidence>
<keyword evidence="6" id="KW-1185">Reference proteome</keyword>
<reference evidence="5 6" key="1">
    <citation type="submission" date="2023-12" db="EMBL/GenBank/DDBJ databases">
        <title>Novel species of the genus Arcicella isolated from rivers.</title>
        <authorList>
            <person name="Lu H."/>
        </authorList>
    </citation>
    <scope>NUCLEOTIDE SEQUENCE [LARGE SCALE GENOMIC DNA]</scope>
    <source>
        <strain evidence="5 6">LMG 21963</strain>
    </source>
</reference>
<evidence type="ECO:0000313" key="6">
    <source>
        <dbReference type="Proteomes" id="UP001304671"/>
    </source>
</evidence>
<organism evidence="5 6">
    <name type="scientific">Arcicella aquatica</name>
    <dbReference type="NCBI Taxonomy" id="217141"/>
    <lineage>
        <taxon>Bacteria</taxon>
        <taxon>Pseudomonadati</taxon>
        <taxon>Bacteroidota</taxon>
        <taxon>Cytophagia</taxon>
        <taxon>Cytophagales</taxon>
        <taxon>Flectobacillaceae</taxon>
        <taxon>Arcicella</taxon>
    </lineage>
</organism>
<evidence type="ECO:0000313" key="5">
    <source>
        <dbReference type="EMBL" id="MEA5260619.1"/>
    </source>
</evidence>
<dbReference type="Proteomes" id="UP001304671">
    <property type="component" value="Unassembled WGS sequence"/>
</dbReference>
<protein>
    <submittedName>
        <fullName evidence="5">HipA domain-containing protein</fullName>
    </submittedName>
</protein>
<dbReference type="Gene3D" id="1.10.1070.20">
    <property type="match status" value="1"/>
</dbReference>
<dbReference type="PANTHER" id="PTHR37419:SF1">
    <property type="entry name" value="SERINE_THREONINE-PROTEIN KINASE TOXIN HIPA"/>
    <property type="match status" value="1"/>
</dbReference>
<keyword evidence="3" id="KW-0418">Kinase</keyword>
<feature type="domain" description="HipA-like C-terminal" evidence="4">
    <location>
        <begin position="55"/>
        <end position="274"/>
    </location>
</feature>
<name>A0ABU5QV97_9BACT</name>
<evidence type="ECO:0000259" key="4">
    <source>
        <dbReference type="Pfam" id="PF07804"/>
    </source>
</evidence>